<dbReference type="PROSITE" id="PS51257">
    <property type="entry name" value="PROKAR_LIPOPROTEIN"/>
    <property type="match status" value="1"/>
</dbReference>
<sequence length="258" mass="29059">MKITRHSILMGWVGAVALTAALAACSTQVAERKPRQALFIGVDVSGSFQQSGYFDDAMTFLSYYIYGHLNELGGLAPPRELFVGSIGGEDSAEPKAFHPIHDFTGKSIPEIEEQLRSWFVPMDSFTDFNPFFQQVARIAKERHLTLSPITVMLVSDGVPDAPMRAGETGSLYEKIDLAPLEYLSRNLTIRLAYASPKVGENWRKEIPRQRVRLWAVEGEVMKGWSQQVAPEVVDPAGQERLWKWVRDNVDYRVRSISR</sequence>
<proteinExistence type="predicted"/>
<dbReference type="AlphaFoldDB" id="A0A7X6IBW4"/>
<name>A0A7X6IBW4_9BACT</name>
<evidence type="ECO:0000313" key="3">
    <source>
        <dbReference type="Proteomes" id="UP000534783"/>
    </source>
</evidence>
<evidence type="ECO:0008006" key="4">
    <source>
        <dbReference type="Google" id="ProtNLM"/>
    </source>
</evidence>
<organism evidence="2 3">
    <name type="scientific">Candidatus Manganitrophus noduliformans</name>
    <dbReference type="NCBI Taxonomy" id="2606439"/>
    <lineage>
        <taxon>Bacteria</taxon>
        <taxon>Pseudomonadati</taxon>
        <taxon>Nitrospirota</taxon>
        <taxon>Nitrospiria</taxon>
        <taxon>Candidatus Troglogloeales</taxon>
        <taxon>Candidatus Manganitrophaceae</taxon>
        <taxon>Candidatus Manganitrophus</taxon>
    </lineage>
</organism>
<protein>
    <recommendedName>
        <fullName evidence="4">VWA domain-containing protein</fullName>
    </recommendedName>
</protein>
<comment type="caution">
    <text evidence="2">The sequence shown here is derived from an EMBL/GenBank/DDBJ whole genome shotgun (WGS) entry which is preliminary data.</text>
</comment>
<dbReference type="RefSeq" id="WP_168060903.1">
    <property type="nucleotide sequence ID" value="NZ_VTOW01000002.1"/>
</dbReference>
<keyword evidence="3" id="KW-1185">Reference proteome</keyword>
<reference evidence="2 3" key="1">
    <citation type="journal article" date="2020" name="Nature">
        <title>Bacterial chemolithoautotrophy via manganese oxidation.</title>
        <authorList>
            <person name="Yu H."/>
            <person name="Leadbetter J.R."/>
        </authorList>
    </citation>
    <scope>NUCLEOTIDE SEQUENCE [LARGE SCALE GENOMIC DNA]</scope>
    <source>
        <strain evidence="2 3">Mn-1</strain>
    </source>
</reference>
<keyword evidence="1" id="KW-0732">Signal</keyword>
<feature type="chain" id="PRO_5031157357" description="VWA domain-containing protein" evidence="1">
    <location>
        <begin position="24"/>
        <end position="258"/>
    </location>
</feature>
<evidence type="ECO:0000313" key="2">
    <source>
        <dbReference type="EMBL" id="NKE71875.1"/>
    </source>
</evidence>
<evidence type="ECO:0000256" key="1">
    <source>
        <dbReference type="SAM" id="SignalP"/>
    </source>
</evidence>
<dbReference type="Proteomes" id="UP000534783">
    <property type="component" value="Unassembled WGS sequence"/>
</dbReference>
<gene>
    <name evidence="2" type="ORF">MNODULE_14090</name>
</gene>
<accession>A0A7X6IBW4</accession>
<dbReference type="EMBL" id="VTOW01000002">
    <property type="protein sequence ID" value="NKE71875.1"/>
    <property type="molecule type" value="Genomic_DNA"/>
</dbReference>
<feature type="signal peptide" evidence="1">
    <location>
        <begin position="1"/>
        <end position="23"/>
    </location>
</feature>